<dbReference type="RefSeq" id="WP_193910789.1">
    <property type="nucleotide sequence ID" value="NZ_JADEXG010000062.1"/>
</dbReference>
<dbReference type="AlphaFoldDB" id="A0A8J7AUI7"/>
<evidence type="ECO:0000313" key="2">
    <source>
        <dbReference type="EMBL" id="MBE9079629.1"/>
    </source>
</evidence>
<organism evidence="2 3">
    <name type="scientific">Vasconcelosia minhoensis LEGE 07310</name>
    <dbReference type="NCBI Taxonomy" id="915328"/>
    <lineage>
        <taxon>Bacteria</taxon>
        <taxon>Bacillati</taxon>
        <taxon>Cyanobacteriota</taxon>
        <taxon>Cyanophyceae</taxon>
        <taxon>Nodosilineales</taxon>
        <taxon>Cymatolegaceae</taxon>
        <taxon>Vasconcelosia</taxon>
        <taxon>Vasconcelosia minhoensis</taxon>
    </lineage>
</organism>
<dbReference type="InterPro" id="IPR007138">
    <property type="entry name" value="ABM_dom"/>
</dbReference>
<reference evidence="2" key="1">
    <citation type="submission" date="2020-10" db="EMBL/GenBank/DDBJ databases">
        <authorList>
            <person name="Castelo-Branco R."/>
            <person name="Eusebio N."/>
            <person name="Adriana R."/>
            <person name="Vieira A."/>
            <person name="Brugerolle De Fraissinette N."/>
            <person name="Rezende De Castro R."/>
            <person name="Schneider M.P."/>
            <person name="Vasconcelos V."/>
            <person name="Leao P.N."/>
        </authorList>
    </citation>
    <scope>NUCLEOTIDE SEQUENCE</scope>
    <source>
        <strain evidence="2">LEGE 07310</strain>
    </source>
</reference>
<dbReference type="PROSITE" id="PS51725">
    <property type="entry name" value="ABM"/>
    <property type="match status" value="1"/>
</dbReference>
<evidence type="ECO:0000313" key="3">
    <source>
        <dbReference type="Proteomes" id="UP000636505"/>
    </source>
</evidence>
<gene>
    <name evidence="2" type="ORF">IQ241_20395</name>
</gene>
<name>A0A8J7AUI7_9CYAN</name>
<accession>A0A8J7AUI7</accession>
<dbReference type="SUPFAM" id="SSF54909">
    <property type="entry name" value="Dimeric alpha+beta barrel"/>
    <property type="match status" value="1"/>
</dbReference>
<dbReference type="InterPro" id="IPR011008">
    <property type="entry name" value="Dimeric_a/b-barrel"/>
</dbReference>
<dbReference type="Pfam" id="PF03992">
    <property type="entry name" value="ABM"/>
    <property type="match status" value="1"/>
</dbReference>
<proteinExistence type="predicted"/>
<dbReference type="EMBL" id="JADEXG010000062">
    <property type="protein sequence ID" value="MBE9079629.1"/>
    <property type="molecule type" value="Genomic_DNA"/>
</dbReference>
<dbReference type="Proteomes" id="UP000636505">
    <property type="component" value="Unassembled WGS sequence"/>
</dbReference>
<keyword evidence="2" id="KW-0503">Monooxygenase</keyword>
<sequence>MILEVAILNIFAGQESDFEHSFAEAQTIIASTKGYVRHELKRCIEKPSRYLLLVHWDTLEDHTEGFRNSPEYQNWKALLHRYYDPFPEVEHYQSVSAGADDI</sequence>
<feature type="domain" description="ABM" evidence="1">
    <location>
        <begin position="2"/>
        <end position="91"/>
    </location>
</feature>
<dbReference type="GO" id="GO:0004497">
    <property type="term" value="F:monooxygenase activity"/>
    <property type="evidence" value="ECO:0007669"/>
    <property type="project" value="UniProtKB-KW"/>
</dbReference>
<comment type="caution">
    <text evidence="2">The sequence shown here is derived from an EMBL/GenBank/DDBJ whole genome shotgun (WGS) entry which is preliminary data.</text>
</comment>
<dbReference type="Gene3D" id="3.30.70.100">
    <property type="match status" value="1"/>
</dbReference>
<evidence type="ECO:0000259" key="1">
    <source>
        <dbReference type="PROSITE" id="PS51725"/>
    </source>
</evidence>
<keyword evidence="2" id="KW-0560">Oxidoreductase</keyword>
<keyword evidence="3" id="KW-1185">Reference proteome</keyword>
<protein>
    <submittedName>
        <fullName evidence="2">Antibiotic biosynthesis monooxygenase</fullName>
    </submittedName>
</protein>